<evidence type="ECO:0000259" key="3">
    <source>
        <dbReference type="PROSITE" id="PS50030"/>
    </source>
</evidence>
<feature type="compositionally biased region" description="Low complexity" evidence="1">
    <location>
        <begin position="1901"/>
        <end position="1915"/>
    </location>
</feature>
<feature type="compositionally biased region" description="Acidic residues" evidence="1">
    <location>
        <begin position="2007"/>
        <end position="2017"/>
    </location>
</feature>
<feature type="region of interest" description="Disordered" evidence="1">
    <location>
        <begin position="1847"/>
        <end position="2036"/>
    </location>
</feature>
<feature type="region of interest" description="Disordered" evidence="1">
    <location>
        <begin position="1396"/>
        <end position="1442"/>
    </location>
</feature>
<feature type="region of interest" description="Disordered" evidence="1">
    <location>
        <begin position="1451"/>
        <end position="1470"/>
    </location>
</feature>
<feature type="region of interest" description="Disordered" evidence="1">
    <location>
        <begin position="746"/>
        <end position="792"/>
    </location>
</feature>
<proteinExistence type="predicted"/>
<feature type="domain" description="UBA" evidence="3">
    <location>
        <begin position="358"/>
        <end position="398"/>
    </location>
</feature>
<feature type="compositionally biased region" description="Polar residues" evidence="1">
    <location>
        <begin position="766"/>
        <end position="776"/>
    </location>
</feature>
<feature type="compositionally biased region" description="Basic and acidic residues" evidence="1">
    <location>
        <begin position="746"/>
        <end position="759"/>
    </location>
</feature>
<sequence length="2239" mass="233283">MAGSAAGEPPRPLDRPASAATAGVRVYKYRELGEERVAEFDDAHLAWSGTFDSSSSSGHSEYRDRLRAIQLRKTGWSKAQIAADLGRPEKFVARWWQMEPLAVPRPPGVHQYLAHGMAEGKQVDRTDMWRGVEVMRAFFKDVAGLYEEVVSTFSGWKQSASETKDFRTASYFLRYDREGKMRMMSMRSCGYEPNVVSRLDALVQKIHRKVGISDPSHGAGMYWFSDGDASVGSHRHVFWSARVALGAERIMMVDTTPILMQEGDLVIIGPQRHGVPPMPEVAGGSLRISVPFRPQPRDGGQVEAGPTTEPEGEPRDEGGWQGGWGGGGRWEADEGGGWEGDEAGPGWGARGDGEPWHDGLEASALQLQALGFEPGAAAAALRACGGEVERAADLLLESGAAGGEAEGLVALLGGAAAEDGGEGSSGDEALARRLQAQELQGDREDQQLLEEEFAEYERVIDADEAERSWDGYGDLMHNAVRRASLSLDTLGPQTVYSLSATARTEKQFFELLSLHLVKVLYDFRPTDYRDEVQSQQPFFEIRALKHLCRQRGVHYRHVAVGRETAFGVLRHLQSDEVQHVLVELVWRAKHSGRTAFLGSEEDWRADGVRLAVGEELSRHGHVVEHEDNSGALERHDWGRELPGFLLQEEARLRKLDAQRRAGELQRPEKSAADRSTEAVARALAVEKTRVDVSAELRDAESQTDLIRAQRRMVRLQAAADKQEQGLGKKALVAVPGHVQREAARLREHAEAKKAEKAKPDAAGNVPETSGGASSSCPRPAWPAAASGPADARPARLGRCDAVGALAPQGGALLVPQGGALLAPLADGPPAGHAAAAAAARSGVPQRLLEPRRAAGRWGLRAVTAERAEAAEDGGGGSAEDPPLPPSPAEARGAGGLAELGGRAAEGRAAAAEGGGQQPAARGEEPARHSPARAAPPAGRWAARRAGGSKKDLMLLAAPLALPLLGALLDLFCPDCGPPALAEAARLLGVLGEGRGISTPMEAPTPQTHRGGGTPAAGGGGASRTGRFGGALPRERKAFYEMLGVTFGMVEALFGALEAALQALAVASVALIVAGCLPLAGAVADFVAGAADASYDVTRGVYPADAGALLTAGAAFCARAAGVAAPIACAGLEAIPGMRPRPQQRPPGEMEVIFGMLEAIIWTPPGTPIVAPTAFRTMALPVELAILRLPAIHVTLATTGPTYQADSGSPGADSGSGGSAWAGSDLLVVNRLPLVVPATVGTIAVVENISDSAPALGPAALARMATTPALVVPVLTEGYLQLKPPTVEAIPTLAPTGAPGPSGYITLEAAFGTLEADADADADDDADADADADAAPPAAAMETFPLDDTDDEALEQEGRLEEAGDAACCPSGSPGPLLQYEWLAKHRVKASFYVGGVNRPTSPRPSSSMPRSPSPGSCPDDGGSSTRAPDSPDGGGARGGAAAGRHVPFLDLADFDEGEGPGEGCAPVGESFRPPELMDLRPYRATTVDPWCVGWNTFYPLAAQPLFLSADPDGGVPADFRGMVGKSFRPPELMDLRPYRAATVDSWCLGWSTLYLLVAQPLFLSADPKQQDPDWLLFSRGNYGALRQQKNCVCSQMALDFILRPMSLDPSKRMSIADALGHAGRADPRFGPCLLPAVVLPEATRGGQEGTADDQAAPGFVAALGVAPSAVREAATAGGAPGAWPLPSSGMQPSAVAGEAAVPYSTSRQAHGGPALPPRKPLDDALAGDELHGDDRAEYASADGRIRYGADDGFGIGSPSDGLAPTGADGVWRKGGSRAAYANVSTNTGIGAGPSKGGGGAWPTDATYAKVATDLHASDTSADLAPDGGRAEHIADWQRRFSSTARIPQVTPPFDGLASSSTGSPVGYPFEEATPGGGKRATACDALAPAEAPGTDGDRPWSGLPALPAAASLPALPRDPPASPPSLPDLPTPPPDSPGRPACLPTHRHGLPALPARPPGGEEGRGVPARGGPWQAGRQAQAERRAEDGGEDTSDASIGFCTDPPEHGDDDEEAEDAGGTDASREYSTDPMEHSDDEEMASLEVRARGCLAEPRETPAAGAGSGAERAQETAAWPALRSWSANAWSVLVEVLAGLVGESVQVFVGILTGIAEEVALEIVARVAAPIAVEILAWIEATRGALEEMVIGTMEVVFGTLEAIIGALFGALEVIFGAPASFGAPLGTTAIFGTPAIFVTLAIFGTIATFGVLAFAGASLEGSTWTLPSALEASSGMRTCLHHRR</sequence>
<dbReference type="InterPro" id="IPR009060">
    <property type="entry name" value="UBA-like_sf"/>
</dbReference>
<evidence type="ECO:0000313" key="5">
    <source>
        <dbReference type="Proteomes" id="UP001189429"/>
    </source>
</evidence>
<feature type="compositionally biased region" description="Low complexity" evidence="1">
    <location>
        <begin position="1965"/>
        <end position="1979"/>
    </location>
</feature>
<dbReference type="SUPFAM" id="SSF56112">
    <property type="entry name" value="Protein kinase-like (PK-like)"/>
    <property type="match status" value="1"/>
</dbReference>
<accession>A0ABN9WPU5</accession>
<keyword evidence="2" id="KW-0812">Transmembrane</keyword>
<feature type="compositionally biased region" description="Pro residues" evidence="1">
    <location>
        <begin position="1916"/>
        <end position="1937"/>
    </location>
</feature>
<organism evidence="4 5">
    <name type="scientific">Prorocentrum cordatum</name>
    <dbReference type="NCBI Taxonomy" id="2364126"/>
    <lineage>
        <taxon>Eukaryota</taxon>
        <taxon>Sar</taxon>
        <taxon>Alveolata</taxon>
        <taxon>Dinophyceae</taxon>
        <taxon>Prorocentrales</taxon>
        <taxon>Prorocentraceae</taxon>
        <taxon>Prorocentrum</taxon>
    </lineage>
</organism>
<feature type="compositionally biased region" description="Acidic residues" evidence="1">
    <location>
        <begin position="333"/>
        <end position="342"/>
    </location>
</feature>
<keyword evidence="5" id="KW-1185">Reference proteome</keyword>
<feature type="region of interest" description="Disordered" evidence="1">
    <location>
        <begin position="867"/>
        <end position="944"/>
    </location>
</feature>
<feature type="region of interest" description="Disordered" evidence="1">
    <location>
        <begin position="1319"/>
        <end position="1347"/>
    </location>
</feature>
<feature type="compositionally biased region" description="Low complexity" evidence="1">
    <location>
        <begin position="777"/>
        <end position="791"/>
    </location>
</feature>
<feature type="compositionally biased region" description="Low complexity" evidence="1">
    <location>
        <begin position="931"/>
        <end position="944"/>
    </location>
</feature>
<dbReference type="SMART" id="SM00165">
    <property type="entry name" value="UBA"/>
    <property type="match status" value="1"/>
</dbReference>
<gene>
    <name evidence="4" type="ORF">PCOR1329_LOCUS68267</name>
</gene>
<feature type="compositionally biased region" description="Basic and acidic residues" evidence="1">
    <location>
        <begin position="2021"/>
        <end position="2032"/>
    </location>
</feature>
<protein>
    <recommendedName>
        <fullName evidence="3">UBA domain-containing protein</fullName>
    </recommendedName>
</protein>
<feature type="compositionally biased region" description="Gly residues" evidence="1">
    <location>
        <begin position="319"/>
        <end position="332"/>
    </location>
</feature>
<evidence type="ECO:0000256" key="1">
    <source>
        <dbReference type="SAM" id="MobiDB-lite"/>
    </source>
</evidence>
<dbReference type="Gene3D" id="1.10.510.10">
    <property type="entry name" value="Transferase(Phosphotransferase) domain 1"/>
    <property type="match status" value="1"/>
</dbReference>
<dbReference type="Pfam" id="PF13384">
    <property type="entry name" value="HTH_23"/>
    <property type="match status" value="1"/>
</dbReference>
<feature type="compositionally biased region" description="Gly residues" evidence="1">
    <location>
        <begin position="1432"/>
        <end position="1441"/>
    </location>
</feature>
<dbReference type="SUPFAM" id="SSF46934">
    <property type="entry name" value="UBA-like"/>
    <property type="match status" value="1"/>
</dbReference>
<name>A0ABN9WPU5_9DINO</name>
<dbReference type="InterPro" id="IPR011009">
    <property type="entry name" value="Kinase-like_dom_sf"/>
</dbReference>
<feature type="compositionally biased region" description="Low complexity" evidence="1">
    <location>
        <begin position="1398"/>
        <end position="1424"/>
    </location>
</feature>
<dbReference type="EMBL" id="CAUYUJ010018894">
    <property type="protein sequence ID" value="CAK0887116.1"/>
    <property type="molecule type" value="Genomic_DNA"/>
</dbReference>
<feature type="transmembrane region" description="Helical" evidence="2">
    <location>
        <begin position="2190"/>
        <end position="2210"/>
    </location>
</feature>
<keyword evidence="2" id="KW-0472">Membrane</keyword>
<dbReference type="InterPro" id="IPR015940">
    <property type="entry name" value="UBA"/>
</dbReference>
<feature type="compositionally biased region" description="Low complexity" evidence="1">
    <location>
        <begin position="899"/>
        <end position="911"/>
    </location>
</feature>
<evidence type="ECO:0000313" key="4">
    <source>
        <dbReference type="EMBL" id="CAK0887116.1"/>
    </source>
</evidence>
<keyword evidence="2" id="KW-1133">Transmembrane helix</keyword>
<reference evidence="4" key="1">
    <citation type="submission" date="2023-10" db="EMBL/GenBank/DDBJ databases">
        <authorList>
            <person name="Chen Y."/>
            <person name="Shah S."/>
            <person name="Dougan E. K."/>
            <person name="Thang M."/>
            <person name="Chan C."/>
        </authorList>
    </citation>
    <scope>NUCLEOTIDE SEQUENCE [LARGE SCALE GENOMIC DNA]</scope>
</reference>
<feature type="region of interest" description="Disordered" evidence="1">
    <location>
        <begin position="1676"/>
        <end position="1728"/>
    </location>
</feature>
<dbReference type="PROSITE" id="PS50030">
    <property type="entry name" value="UBA"/>
    <property type="match status" value="1"/>
</dbReference>
<feature type="region of interest" description="Disordered" evidence="1">
    <location>
        <begin position="291"/>
        <end position="358"/>
    </location>
</feature>
<dbReference type="CDD" id="cd14291">
    <property type="entry name" value="UBA1_NUB1_like"/>
    <property type="match status" value="1"/>
</dbReference>
<feature type="region of interest" description="Disordered" evidence="1">
    <location>
        <begin position="1001"/>
        <end position="1025"/>
    </location>
</feature>
<feature type="compositionally biased region" description="Acidic residues" evidence="1">
    <location>
        <begin position="1319"/>
        <end position="1331"/>
    </location>
</feature>
<dbReference type="Proteomes" id="UP001189429">
    <property type="component" value="Unassembled WGS sequence"/>
</dbReference>
<evidence type="ECO:0000256" key="2">
    <source>
        <dbReference type="SAM" id="Phobius"/>
    </source>
</evidence>
<feature type="compositionally biased region" description="Gly residues" evidence="1">
    <location>
        <begin position="1009"/>
        <end position="1025"/>
    </location>
</feature>
<dbReference type="Gene3D" id="1.10.8.10">
    <property type="entry name" value="DNA helicase RuvA subunit, C-terminal domain"/>
    <property type="match status" value="1"/>
</dbReference>
<feature type="transmembrane region" description="Helical" evidence="2">
    <location>
        <begin position="2150"/>
        <end position="2170"/>
    </location>
</feature>
<comment type="caution">
    <text evidence="4">The sequence shown here is derived from an EMBL/GenBank/DDBJ whole genome shotgun (WGS) entry which is preliminary data.</text>
</comment>